<keyword evidence="7" id="KW-0378">Hydrolase</keyword>
<dbReference type="GO" id="GO:0005975">
    <property type="term" value="P:carbohydrate metabolic process"/>
    <property type="evidence" value="ECO:0007669"/>
    <property type="project" value="UniProtKB-UniRule"/>
</dbReference>
<evidence type="ECO:0000256" key="7">
    <source>
        <dbReference type="RuleBase" id="RU365095"/>
    </source>
</evidence>
<dbReference type="InterPro" id="IPR039104">
    <property type="entry name" value="6PGL"/>
</dbReference>
<dbReference type="UniPathway" id="UPA00115">
    <property type="reaction ID" value="UER00409"/>
</dbReference>
<dbReference type="Proteomes" id="UP000198824">
    <property type="component" value="Unassembled WGS sequence"/>
</dbReference>
<feature type="domain" description="Glucosamine/galactosamine-6-phosphate isomerase" evidence="8">
    <location>
        <begin position="11"/>
        <end position="223"/>
    </location>
</feature>
<comment type="function">
    <text evidence="2 7">Hydrolysis of 6-phosphogluconolactone to 6-phosphogluconate.</text>
</comment>
<comment type="catalytic activity">
    <reaction evidence="1 7">
        <text>6-phospho-D-glucono-1,5-lactone + H2O = 6-phospho-D-gluconate + H(+)</text>
        <dbReference type="Rhea" id="RHEA:12556"/>
        <dbReference type="ChEBI" id="CHEBI:15377"/>
        <dbReference type="ChEBI" id="CHEBI:15378"/>
        <dbReference type="ChEBI" id="CHEBI:57955"/>
        <dbReference type="ChEBI" id="CHEBI:58759"/>
        <dbReference type="EC" id="3.1.1.31"/>
    </reaction>
</comment>
<dbReference type="AlphaFoldDB" id="A0A1I6JWF7"/>
<organism evidence="9 10">
    <name type="scientific">Sphingomonas jatrophae</name>
    <dbReference type="NCBI Taxonomy" id="1166337"/>
    <lineage>
        <taxon>Bacteria</taxon>
        <taxon>Pseudomonadati</taxon>
        <taxon>Pseudomonadota</taxon>
        <taxon>Alphaproteobacteria</taxon>
        <taxon>Sphingomonadales</taxon>
        <taxon>Sphingomonadaceae</taxon>
        <taxon>Sphingomonas</taxon>
    </lineage>
</organism>
<dbReference type="PANTHER" id="PTHR11054:SF0">
    <property type="entry name" value="6-PHOSPHOGLUCONOLACTONASE"/>
    <property type="match status" value="1"/>
</dbReference>
<dbReference type="GO" id="GO:0017057">
    <property type="term" value="F:6-phosphogluconolactonase activity"/>
    <property type="evidence" value="ECO:0007669"/>
    <property type="project" value="UniProtKB-UniRule"/>
</dbReference>
<dbReference type="NCBIfam" id="TIGR01198">
    <property type="entry name" value="pgl"/>
    <property type="match status" value="1"/>
</dbReference>
<evidence type="ECO:0000256" key="2">
    <source>
        <dbReference type="ARBA" id="ARBA00002681"/>
    </source>
</evidence>
<dbReference type="CDD" id="cd01400">
    <property type="entry name" value="6PGL"/>
    <property type="match status" value="1"/>
</dbReference>
<evidence type="ECO:0000256" key="1">
    <source>
        <dbReference type="ARBA" id="ARBA00000832"/>
    </source>
</evidence>
<keyword evidence="10" id="KW-1185">Reference proteome</keyword>
<evidence type="ECO:0000313" key="10">
    <source>
        <dbReference type="Proteomes" id="UP000198824"/>
    </source>
</evidence>
<dbReference type="InterPro" id="IPR037171">
    <property type="entry name" value="NagB/RpiA_transferase-like"/>
</dbReference>
<proteinExistence type="inferred from homology"/>
<evidence type="ECO:0000259" key="8">
    <source>
        <dbReference type="Pfam" id="PF01182"/>
    </source>
</evidence>
<accession>A0A1I6JWF7</accession>
<reference evidence="9 10" key="1">
    <citation type="submission" date="2016-10" db="EMBL/GenBank/DDBJ databases">
        <authorList>
            <person name="de Groot N.N."/>
        </authorList>
    </citation>
    <scope>NUCLEOTIDE SEQUENCE [LARGE SCALE GENOMIC DNA]</scope>
    <source>
        <strain evidence="9 10">S5-249</strain>
    </source>
</reference>
<evidence type="ECO:0000256" key="3">
    <source>
        <dbReference type="ARBA" id="ARBA00004961"/>
    </source>
</evidence>
<dbReference type="PANTHER" id="PTHR11054">
    <property type="entry name" value="6-PHOSPHOGLUCONOLACTONASE"/>
    <property type="match status" value="1"/>
</dbReference>
<protein>
    <recommendedName>
        <fullName evidence="6 7">6-phosphogluconolactonase</fullName>
        <shortName evidence="7">6PGL</shortName>
        <ecNumber evidence="5 7">3.1.1.31</ecNumber>
    </recommendedName>
</protein>
<evidence type="ECO:0000256" key="5">
    <source>
        <dbReference type="ARBA" id="ARBA00013198"/>
    </source>
</evidence>
<evidence type="ECO:0000256" key="4">
    <source>
        <dbReference type="ARBA" id="ARBA00010662"/>
    </source>
</evidence>
<comment type="similarity">
    <text evidence="4 7">Belongs to the glucosamine/galactosamine-6-phosphate isomerase family. 6-phosphogluconolactonase subfamily.</text>
</comment>
<dbReference type="RefSeq" id="WP_093311584.1">
    <property type="nucleotide sequence ID" value="NZ_FOZG01000001.1"/>
</dbReference>
<evidence type="ECO:0000256" key="6">
    <source>
        <dbReference type="ARBA" id="ARBA00020337"/>
    </source>
</evidence>
<comment type="pathway">
    <text evidence="3 7">Carbohydrate degradation; pentose phosphate pathway; D-ribulose 5-phosphate from D-glucose 6-phosphate (oxidative stage): step 2/3.</text>
</comment>
<dbReference type="GO" id="GO:0006098">
    <property type="term" value="P:pentose-phosphate shunt"/>
    <property type="evidence" value="ECO:0007669"/>
    <property type="project" value="UniProtKB-UniPathway"/>
</dbReference>
<dbReference type="STRING" id="1166337.SAMN05192580_0996"/>
<name>A0A1I6JWF7_9SPHN</name>
<dbReference type="EMBL" id="FOZG01000001">
    <property type="protein sequence ID" value="SFR83325.1"/>
    <property type="molecule type" value="Genomic_DNA"/>
</dbReference>
<dbReference type="OrthoDB" id="9810967at2"/>
<dbReference type="EC" id="3.1.1.31" evidence="5 7"/>
<gene>
    <name evidence="7" type="primary">pgl</name>
    <name evidence="9" type="ORF">SAMN05192580_0996</name>
</gene>
<dbReference type="InterPro" id="IPR006148">
    <property type="entry name" value="Glc/Gal-6P_isomerase"/>
</dbReference>
<dbReference type="Gene3D" id="3.40.50.1360">
    <property type="match status" value="1"/>
</dbReference>
<dbReference type="SUPFAM" id="SSF100950">
    <property type="entry name" value="NagB/RpiA/CoA transferase-like"/>
    <property type="match status" value="1"/>
</dbReference>
<dbReference type="InterPro" id="IPR005900">
    <property type="entry name" value="6-phosphogluconolactonase_DevB"/>
</dbReference>
<evidence type="ECO:0000313" key="9">
    <source>
        <dbReference type="EMBL" id="SFR83325.1"/>
    </source>
</evidence>
<sequence length="234" mass="24643">MIEAEWWDYDDRAELAQAVAGDVGFIIESAVDARGAALIALPGGATPGPIYDVLAKAKLPWKRVTIIPGDDRLVAVDSPMSNVAALAKTFIPLGARVLPIATVNKDHRQAGDAANARLADLPWPPDLVWLGMGEDGHTASIFPGPDLEAALDAPKGRRAVGVLPEPMPKDAPVPRVTLTRGAILSARAITVVLTGSAKRKLLEKAIEDGAKSTLPIGRVLAGAEQPIDIHWCAK</sequence>
<dbReference type="Pfam" id="PF01182">
    <property type="entry name" value="Glucosamine_iso"/>
    <property type="match status" value="1"/>
</dbReference>